<dbReference type="EC" id="3.6.1.66" evidence="10"/>
<dbReference type="GO" id="GO:0009117">
    <property type="term" value="P:nucleotide metabolic process"/>
    <property type="evidence" value="ECO:0007669"/>
    <property type="project" value="UniProtKB-KW"/>
</dbReference>
<evidence type="ECO:0000256" key="2">
    <source>
        <dbReference type="ARBA" id="ARBA00011738"/>
    </source>
</evidence>
<reference evidence="12" key="1">
    <citation type="submission" date="2021-01" db="EMBL/GenBank/DDBJ databases">
        <title>Whole genome shotgun sequence of Sphaerisporangium rufum NBRC 109079.</title>
        <authorList>
            <person name="Komaki H."/>
            <person name="Tamura T."/>
        </authorList>
    </citation>
    <scope>NUCLEOTIDE SEQUENCE</scope>
    <source>
        <strain evidence="12">NBRC 109079</strain>
    </source>
</reference>
<dbReference type="EMBL" id="BOOU01000001">
    <property type="protein sequence ID" value="GII75068.1"/>
    <property type="molecule type" value="Genomic_DNA"/>
</dbReference>
<dbReference type="GO" id="GO:0000166">
    <property type="term" value="F:nucleotide binding"/>
    <property type="evidence" value="ECO:0007669"/>
    <property type="project" value="UniProtKB-KW"/>
</dbReference>
<keyword evidence="7 10" id="KW-0546">Nucleotide metabolism</keyword>
<keyword evidence="13" id="KW-1185">Reference proteome</keyword>
<comment type="caution">
    <text evidence="12">The sequence shown here is derived from an EMBL/GenBank/DDBJ whole genome shotgun (WGS) entry which is preliminary data.</text>
</comment>
<feature type="binding site" evidence="10">
    <location>
        <begin position="11"/>
        <end position="16"/>
    </location>
    <ligand>
        <name>substrate</name>
    </ligand>
</feature>
<keyword evidence="5 10" id="KW-0378">Hydrolase</keyword>
<dbReference type="FunFam" id="3.90.950.10:FF:000001">
    <property type="entry name" value="dITP/XTP pyrophosphatase"/>
    <property type="match status" value="1"/>
</dbReference>
<comment type="catalytic activity">
    <reaction evidence="10">
        <text>ITP + H2O = IMP + diphosphate + H(+)</text>
        <dbReference type="Rhea" id="RHEA:29399"/>
        <dbReference type="ChEBI" id="CHEBI:15377"/>
        <dbReference type="ChEBI" id="CHEBI:15378"/>
        <dbReference type="ChEBI" id="CHEBI:33019"/>
        <dbReference type="ChEBI" id="CHEBI:58053"/>
        <dbReference type="ChEBI" id="CHEBI:61402"/>
        <dbReference type="EC" id="3.6.1.66"/>
    </reaction>
</comment>
<evidence type="ECO:0000256" key="7">
    <source>
        <dbReference type="ARBA" id="ARBA00023080"/>
    </source>
</evidence>
<evidence type="ECO:0000256" key="10">
    <source>
        <dbReference type="HAMAP-Rule" id="MF_01405"/>
    </source>
</evidence>
<comment type="function">
    <text evidence="10">Pyrophosphatase that catalyzes the hydrolysis of nucleoside triphosphates to their monophosphate derivatives, with a high preference for the non-canonical purine nucleotides XTP (xanthosine triphosphate), dITP (deoxyinosine triphosphate) and ITP. Seems to function as a house-cleaning enzyme that removes non-canonical purine nucleotides from the nucleotide pool, thus preventing their incorporation into DNA/RNA and avoiding chromosomal lesions.</text>
</comment>
<sequence>MSGTSRVVLATRNPGKIAELRRILAEADEKIELVGLEEFPQIGEIAETGLTFAENALIKAHAVAAASGLPAVADDSGLCVDALNGMPGVFSARWSGGHGDDAANLRLLLSQISDVPEGRRGAHFACAAAAALPSGAERVVEGALPGSVIFTPRGTGGFGYDPIFVPEGQPRTLAEFGDGEKDAISHRGRAFRALVPTLHALLAG</sequence>
<dbReference type="GO" id="GO:0009146">
    <property type="term" value="P:purine nucleoside triphosphate catabolic process"/>
    <property type="evidence" value="ECO:0007669"/>
    <property type="project" value="UniProtKB-UniRule"/>
</dbReference>
<dbReference type="InterPro" id="IPR002637">
    <property type="entry name" value="RdgB/HAM1"/>
</dbReference>
<evidence type="ECO:0000256" key="3">
    <source>
        <dbReference type="ARBA" id="ARBA00022723"/>
    </source>
</evidence>
<protein>
    <recommendedName>
        <fullName evidence="10">dITP/XTP pyrophosphatase</fullName>
        <ecNumber evidence="10">3.6.1.66</ecNumber>
    </recommendedName>
    <alternativeName>
        <fullName evidence="10">Non-canonical purine NTP pyrophosphatase</fullName>
    </alternativeName>
    <alternativeName>
        <fullName evidence="10">Non-standard purine NTP pyrophosphatase</fullName>
    </alternativeName>
    <alternativeName>
        <fullName evidence="10">Nucleoside-triphosphate diphosphatase</fullName>
    </alternativeName>
    <alternativeName>
        <fullName evidence="10">Nucleoside-triphosphate pyrophosphatase</fullName>
        <shortName evidence="10">NTPase</shortName>
    </alternativeName>
</protein>
<evidence type="ECO:0000313" key="13">
    <source>
        <dbReference type="Proteomes" id="UP000655287"/>
    </source>
</evidence>
<dbReference type="GO" id="GO:0046872">
    <property type="term" value="F:metal ion binding"/>
    <property type="evidence" value="ECO:0007669"/>
    <property type="project" value="UniProtKB-KW"/>
</dbReference>
<evidence type="ECO:0000256" key="9">
    <source>
        <dbReference type="ARBA" id="ARBA00052017"/>
    </source>
</evidence>
<evidence type="ECO:0000313" key="12">
    <source>
        <dbReference type="EMBL" id="GII75068.1"/>
    </source>
</evidence>
<dbReference type="NCBIfam" id="TIGR00042">
    <property type="entry name" value="RdgB/HAM1 family non-canonical purine NTP pyrophosphatase"/>
    <property type="match status" value="1"/>
</dbReference>
<proteinExistence type="inferred from homology"/>
<dbReference type="RefSeq" id="WP_203981737.1">
    <property type="nucleotide sequence ID" value="NZ_BOOU01000001.1"/>
</dbReference>
<dbReference type="GO" id="GO:0036222">
    <property type="term" value="F:XTP diphosphatase activity"/>
    <property type="evidence" value="ECO:0007669"/>
    <property type="project" value="UniProtKB-UniRule"/>
</dbReference>
<dbReference type="InterPro" id="IPR029001">
    <property type="entry name" value="ITPase-like_fam"/>
</dbReference>
<dbReference type="PANTHER" id="PTHR11067">
    <property type="entry name" value="INOSINE TRIPHOSPHATE PYROPHOSPHATASE/HAM1 PROTEIN"/>
    <property type="match status" value="1"/>
</dbReference>
<organism evidence="12 13">
    <name type="scientific">Sphaerisporangium rufum</name>
    <dbReference type="NCBI Taxonomy" id="1381558"/>
    <lineage>
        <taxon>Bacteria</taxon>
        <taxon>Bacillati</taxon>
        <taxon>Actinomycetota</taxon>
        <taxon>Actinomycetes</taxon>
        <taxon>Streptosporangiales</taxon>
        <taxon>Streptosporangiaceae</taxon>
        <taxon>Sphaerisporangium</taxon>
    </lineage>
</organism>
<accession>A0A919QXH1</accession>
<dbReference type="SUPFAM" id="SSF52972">
    <property type="entry name" value="ITPase-like"/>
    <property type="match status" value="1"/>
</dbReference>
<keyword evidence="3 10" id="KW-0479">Metal-binding</keyword>
<feature type="binding site" evidence="10">
    <location>
        <position position="76"/>
    </location>
    <ligand>
        <name>substrate</name>
    </ligand>
</feature>
<gene>
    <name evidence="12" type="ORF">Sru01_00500</name>
</gene>
<dbReference type="GO" id="GO:0036220">
    <property type="term" value="F:ITP diphosphatase activity"/>
    <property type="evidence" value="ECO:0007669"/>
    <property type="project" value="UniProtKB-UniRule"/>
</dbReference>
<evidence type="ECO:0000256" key="4">
    <source>
        <dbReference type="ARBA" id="ARBA00022741"/>
    </source>
</evidence>
<dbReference type="CDD" id="cd00515">
    <property type="entry name" value="HAM1"/>
    <property type="match status" value="1"/>
</dbReference>
<keyword evidence="4 10" id="KW-0547">Nucleotide-binding</keyword>
<dbReference type="InterPro" id="IPR020922">
    <property type="entry name" value="dITP/XTP_pyrophosphatase"/>
</dbReference>
<evidence type="ECO:0000256" key="6">
    <source>
        <dbReference type="ARBA" id="ARBA00022842"/>
    </source>
</evidence>
<dbReference type="PANTHER" id="PTHR11067:SF9">
    <property type="entry name" value="INOSINE TRIPHOSPHATE PYROPHOSPHATASE"/>
    <property type="match status" value="1"/>
</dbReference>
<feature type="active site" description="Proton acceptor" evidence="10">
    <location>
        <position position="75"/>
    </location>
</feature>
<comment type="catalytic activity">
    <reaction evidence="9 10">
        <text>XTP + H2O = XMP + diphosphate + H(+)</text>
        <dbReference type="Rhea" id="RHEA:28610"/>
        <dbReference type="ChEBI" id="CHEBI:15377"/>
        <dbReference type="ChEBI" id="CHEBI:15378"/>
        <dbReference type="ChEBI" id="CHEBI:33019"/>
        <dbReference type="ChEBI" id="CHEBI:57464"/>
        <dbReference type="ChEBI" id="CHEBI:61314"/>
        <dbReference type="EC" id="3.6.1.66"/>
    </reaction>
</comment>
<comment type="similarity">
    <text evidence="1 10 11">Belongs to the HAM1 NTPase family.</text>
</comment>
<evidence type="ECO:0000256" key="11">
    <source>
        <dbReference type="RuleBase" id="RU003781"/>
    </source>
</evidence>
<evidence type="ECO:0000256" key="5">
    <source>
        <dbReference type="ARBA" id="ARBA00022801"/>
    </source>
</evidence>
<dbReference type="AlphaFoldDB" id="A0A919QXH1"/>
<dbReference type="GO" id="GO:0035870">
    <property type="term" value="F:dITP diphosphatase activity"/>
    <property type="evidence" value="ECO:0007669"/>
    <property type="project" value="UniProtKB-UniRule"/>
</dbReference>
<feature type="binding site" evidence="10">
    <location>
        <begin position="158"/>
        <end position="161"/>
    </location>
    <ligand>
        <name>substrate</name>
    </ligand>
</feature>
<comment type="subunit">
    <text evidence="2 10">Homodimer.</text>
</comment>
<feature type="binding site" evidence="10">
    <location>
        <position position="75"/>
    </location>
    <ligand>
        <name>Mg(2+)</name>
        <dbReference type="ChEBI" id="CHEBI:18420"/>
    </ligand>
</feature>
<name>A0A919QXH1_9ACTN</name>
<dbReference type="GO" id="GO:0017111">
    <property type="term" value="F:ribonucleoside triphosphate phosphatase activity"/>
    <property type="evidence" value="ECO:0007669"/>
    <property type="project" value="InterPro"/>
</dbReference>
<keyword evidence="6 10" id="KW-0460">Magnesium</keyword>
<evidence type="ECO:0000256" key="8">
    <source>
        <dbReference type="ARBA" id="ARBA00051875"/>
    </source>
</evidence>
<comment type="catalytic activity">
    <reaction evidence="8 10">
        <text>dITP + H2O = dIMP + diphosphate + H(+)</text>
        <dbReference type="Rhea" id="RHEA:28342"/>
        <dbReference type="ChEBI" id="CHEBI:15377"/>
        <dbReference type="ChEBI" id="CHEBI:15378"/>
        <dbReference type="ChEBI" id="CHEBI:33019"/>
        <dbReference type="ChEBI" id="CHEBI:61194"/>
        <dbReference type="ChEBI" id="CHEBI:61382"/>
        <dbReference type="EC" id="3.6.1.66"/>
    </reaction>
</comment>
<dbReference type="Gene3D" id="3.90.950.10">
    <property type="match status" value="1"/>
</dbReference>
<dbReference type="Proteomes" id="UP000655287">
    <property type="component" value="Unassembled WGS sequence"/>
</dbReference>
<comment type="cofactor">
    <cofactor evidence="10">
        <name>Mg(2+)</name>
        <dbReference type="ChEBI" id="CHEBI:18420"/>
    </cofactor>
    <text evidence="10">Binds 1 Mg(2+) ion per subunit.</text>
</comment>
<evidence type="ECO:0000256" key="1">
    <source>
        <dbReference type="ARBA" id="ARBA00008023"/>
    </source>
</evidence>
<feature type="binding site" evidence="10">
    <location>
        <begin position="186"/>
        <end position="187"/>
    </location>
    <ligand>
        <name>substrate</name>
    </ligand>
</feature>
<dbReference type="GO" id="GO:0005829">
    <property type="term" value="C:cytosol"/>
    <property type="evidence" value="ECO:0007669"/>
    <property type="project" value="TreeGrafter"/>
</dbReference>
<dbReference type="Pfam" id="PF01725">
    <property type="entry name" value="Ham1p_like"/>
    <property type="match status" value="1"/>
</dbReference>
<comment type="caution">
    <text evidence="10">Lacks conserved residue(s) required for the propagation of feature annotation.</text>
</comment>
<feature type="binding site" evidence="10">
    <location>
        <position position="181"/>
    </location>
    <ligand>
        <name>substrate</name>
    </ligand>
</feature>
<dbReference type="HAMAP" id="MF_01405">
    <property type="entry name" value="Non_canon_purine_NTPase"/>
    <property type="match status" value="1"/>
</dbReference>